<gene>
    <name evidence="1" type="ORF">MRB53_025231</name>
</gene>
<reference evidence="1 2" key="1">
    <citation type="journal article" date="2022" name="Hortic Res">
        <title>A haplotype resolved chromosomal level avocado genome allows analysis of novel avocado genes.</title>
        <authorList>
            <person name="Nath O."/>
            <person name="Fletcher S.J."/>
            <person name="Hayward A."/>
            <person name="Shaw L.M."/>
            <person name="Masouleh A.K."/>
            <person name="Furtado A."/>
            <person name="Henry R.J."/>
            <person name="Mitter N."/>
        </authorList>
    </citation>
    <scope>NUCLEOTIDE SEQUENCE [LARGE SCALE GENOMIC DNA]</scope>
    <source>
        <strain evidence="2">cv. Hass</strain>
    </source>
</reference>
<organism evidence="1 2">
    <name type="scientific">Persea americana</name>
    <name type="common">Avocado</name>
    <dbReference type="NCBI Taxonomy" id="3435"/>
    <lineage>
        <taxon>Eukaryota</taxon>
        <taxon>Viridiplantae</taxon>
        <taxon>Streptophyta</taxon>
        <taxon>Embryophyta</taxon>
        <taxon>Tracheophyta</taxon>
        <taxon>Spermatophyta</taxon>
        <taxon>Magnoliopsida</taxon>
        <taxon>Magnoliidae</taxon>
        <taxon>Laurales</taxon>
        <taxon>Lauraceae</taxon>
        <taxon>Persea</taxon>
    </lineage>
</organism>
<evidence type="ECO:0000313" key="2">
    <source>
        <dbReference type="Proteomes" id="UP001234297"/>
    </source>
</evidence>
<comment type="caution">
    <text evidence="1">The sequence shown here is derived from an EMBL/GenBank/DDBJ whole genome shotgun (WGS) entry which is preliminary data.</text>
</comment>
<proteinExistence type="predicted"/>
<evidence type="ECO:0000313" key="1">
    <source>
        <dbReference type="EMBL" id="KAJ8631895.1"/>
    </source>
</evidence>
<sequence>MASGDIKGFYRQRKSGGISKSSSSKASNSKKSSSITRSVGASLLGSDPATISHASLHHPKGDYDTNEEVLRQFDLNMNYGPCLGLSRLERWERANKLGLNPPEEVENLLRGSQDDHSIYLFQIAPGLLLEGSSKLHGKLYDGRIFIKCIANTGLATKC</sequence>
<dbReference type="EMBL" id="CM056816">
    <property type="protein sequence ID" value="KAJ8631895.1"/>
    <property type="molecule type" value="Genomic_DNA"/>
</dbReference>
<name>A0ACC2LF58_PERAE</name>
<dbReference type="Proteomes" id="UP001234297">
    <property type="component" value="Chromosome 8"/>
</dbReference>
<protein>
    <submittedName>
        <fullName evidence="1">Uncharacterized protein</fullName>
    </submittedName>
</protein>
<accession>A0ACC2LF58</accession>
<keyword evidence="2" id="KW-1185">Reference proteome</keyword>